<evidence type="ECO:0000259" key="1">
    <source>
        <dbReference type="Pfam" id="PF00534"/>
    </source>
</evidence>
<protein>
    <submittedName>
        <fullName evidence="2">Glycosyltransferase family 4 protein</fullName>
    </submittedName>
</protein>
<reference evidence="2 3" key="1">
    <citation type="submission" date="2021-11" db="EMBL/GenBank/DDBJ databases">
        <title>Aliifidinibius sp. nov., a new bacterium isolated from saline soil.</title>
        <authorList>
            <person name="Galisteo C."/>
            <person name="De La Haba R."/>
            <person name="Sanchez-Porro C."/>
            <person name="Ventosa A."/>
        </authorList>
    </citation>
    <scope>NUCLEOTIDE SEQUENCE [LARGE SCALE GENOMIC DNA]</scope>
    <source>
        <strain evidence="2 3">KACC 190600</strain>
    </source>
</reference>
<evidence type="ECO:0000313" key="2">
    <source>
        <dbReference type="EMBL" id="MCW9711721.1"/>
    </source>
</evidence>
<dbReference type="SUPFAM" id="SSF53756">
    <property type="entry name" value="UDP-Glycosyltransferase/glycogen phosphorylase"/>
    <property type="match status" value="1"/>
</dbReference>
<keyword evidence="3" id="KW-1185">Reference proteome</keyword>
<proteinExistence type="predicted"/>
<sequence length="362" mass="41622">MNLNTNSSKKILFLYAELAQYFISCVNSLKENYDVEIHIVRWEVNEHAPFNFHVTDGIIIDNRGNFNRSSLLDLALNFDPDLIFCSGWMDKDYLKVCKEFRDKIPIVVGMDNQWDGGIKQQLARLVSDWTVQKWFSHAWVAGGPQKEYALKLGFDESHILEGVYSADYTYFAEQFGNTIASKENELPHRFLYVGRYIERKGIEDLWEAFSKLCEETETDWELWCCGTGPLEEAAAQHPQIKHCGFVQPKEMEKVITETSVFVLPSHKEPWGVVVHEFAAAGYSLICSDQIGAATQFLEEGENGYHFEARNSENLKEQMKKIISKSDEALVKMGKKSFEIASRNTPSIWANKLMDITKEIERE</sequence>
<dbReference type="InterPro" id="IPR001296">
    <property type="entry name" value="Glyco_trans_1"/>
</dbReference>
<dbReference type="Gene3D" id="3.40.50.2000">
    <property type="entry name" value="Glycogen Phosphorylase B"/>
    <property type="match status" value="2"/>
</dbReference>
<dbReference type="CDD" id="cd03801">
    <property type="entry name" value="GT4_PimA-like"/>
    <property type="match status" value="1"/>
</dbReference>
<dbReference type="Proteomes" id="UP001207337">
    <property type="component" value="Unassembled WGS sequence"/>
</dbReference>
<organism evidence="2 3">
    <name type="scientific">Fodinibius salicampi</name>
    <dbReference type="NCBI Taxonomy" id="1920655"/>
    <lineage>
        <taxon>Bacteria</taxon>
        <taxon>Pseudomonadati</taxon>
        <taxon>Balneolota</taxon>
        <taxon>Balneolia</taxon>
        <taxon>Balneolales</taxon>
        <taxon>Balneolaceae</taxon>
        <taxon>Fodinibius</taxon>
    </lineage>
</organism>
<feature type="domain" description="Glycosyl transferase family 1" evidence="1">
    <location>
        <begin position="183"/>
        <end position="335"/>
    </location>
</feature>
<evidence type="ECO:0000313" key="3">
    <source>
        <dbReference type="Proteomes" id="UP001207337"/>
    </source>
</evidence>
<comment type="caution">
    <text evidence="2">The sequence shown here is derived from an EMBL/GenBank/DDBJ whole genome shotgun (WGS) entry which is preliminary data.</text>
</comment>
<gene>
    <name evidence="2" type="ORF">LQ318_02285</name>
</gene>
<accession>A0ABT3PV82</accession>
<dbReference type="EMBL" id="JAJNDC010000001">
    <property type="protein sequence ID" value="MCW9711721.1"/>
    <property type="molecule type" value="Genomic_DNA"/>
</dbReference>
<name>A0ABT3PV82_9BACT</name>
<dbReference type="PANTHER" id="PTHR12526">
    <property type="entry name" value="GLYCOSYLTRANSFERASE"/>
    <property type="match status" value="1"/>
</dbReference>
<dbReference type="Pfam" id="PF00534">
    <property type="entry name" value="Glycos_transf_1"/>
    <property type="match status" value="1"/>
</dbReference>